<dbReference type="InterPro" id="IPR027417">
    <property type="entry name" value="P-loop_NTPase"/>
</dbReference>
<feature type="region of interest" description="Disordered" evidence="6">
    <location>
        <begin position="977"/>
        <end position="1000"/>
    </location>
</feature>
<evidence type="ECO:0000256" key="2">
    <source>
        <dbReference type="ARBA" id="ARBA00023015"/>
    </source>
</evidence>
<dbReference type="InterPro" id="IPR042197">
    <property type="entry name" value="Apaf_helical"/>
</dbReference>
<dbReference type="PRINTS" id="PR00364">
    <property type="entry name" value="DISEASERSIST"/>
</dbReference>
<dbReference type="SMART" id="SM00862">
    <property type="entry name" value="Trans_reg_C"/>
    <property type="match status" value="1"/>
</dbReference>
<sequence>MRYRILGPLSVTVDGQDVAITAGRDRVVLAMLLLHPGRVLGVGVLAEAVWGADPPATARGQLQTCVSRLRRSLPVDAIRSDPAGYSLAPGPGELDAAEFTRMAAEARAQNDPVLFRRALDLWRGDAAAGIDAHGVRLIASVLDQEHVAAVEDWAELELAAGRARDLVGELAAVIDRFPLRERLSGQFMRALYRSGRQAEALAEYRRARTALRDELGLDPGRELQELHTAMLTGGLRAASPAPAAVRCLPRTVGDFTGRVEAVRRLVTAIDAAGTGGPVVAVIDGMAGSGKTTLALHVAALLGDRYPGAHLFVDLHGHDTEQPLEPAAALLVLLRQLGVESERIPPGLVDRIGLWRTELAKRRALVLFDNAASSAQLADLLPTAPGSLALVTGRRRLIGLDGVHPESLSVLTPDEAVTLLARIAGARVWAEPEAGAEVVRRCGCLPLAIRIAGSRLAHRPRWRVADLVRRLGESALPELAAEDRSVASAFALSYEQLPEPARRVFRLLGVNPASEFDAITAAALTGLPLPEAQDQLDDLVDVHLVDEPEPGVYRLHDLLREYAAALAAELPAAARTEALRGLLDQQLNAAAATNLPSYRRFVERDVGLLVPLRPDLLDAVTDPLARLEQERPRLADYVDAAAAVPELLEFTWKLPRAAWRQLFMRNYLDDVYRLNTRALEVLERTGDRAAIATVLNYLASVHYRHSEMEESARLLERCIALRRELGDELGLTTAKTNLAVLLSDSGRWQESIDLVLEVRRALAGDVGPDVLNALANNYQRLGHYREALRHHRLRLLAQLEVRDPTKIGDTLLNIAVIKHRTGMVSVAVARRQVRVALRLLQRALNPHGEAEGHHELALLLAAEGRTAEAIAEHRRAIEIAQQVRNREQESRTRCGYGSTLLLAGDVAGARAAFEHALRVAHESRMPHPIAVAQARLGDSLIDDSPAEARRLLELAAAALAALDAPELRDVEKSLAALGASRAGPGAEDHLRSSAVGGTMER</sequence>
<keyword evidence="2" id="KW-0805">Transcription regulation</keyword>
<evidence type="ECO:0000256" key="4">
    <source>
        <dbReference type="ARBA" id="ARBA00023163"/>
    </source>
</evidence>
<name>A0ABT4B9F0_9ACTN</name>
<dbReference type="SMART" id="SM00028">
    <property type="entry name" value="TPR"/>
    <property type="match status" value="5"/>
</dbReference>
<dbReference type="Pfam" id="PF13424">
    <property type="entry name" value="TPR_12"/>
    <property type="match status" value="1"/>
</dbReference>
<keyword evidence="4" id="KW-0804">Transcription</keyword>
<dbReference type="Proteomes" id="UP001151002">
    <property type="component" value="Unassembled WGS sequence"/>
</dbReference>
<dbReference type="SUPFAM" id="SSF52540">
    <property type="entry name" value="P-loop containing nucleoside triphosphate hydrolases"/>
    <property type="match status" value="1"/>
</dbReference>
<dbReference type="InterPro" id="IPR011990">
    <property type="entry name" value="TPR-like_helical_dom_sf"/>
</dbReference>
<evidence type="ECO:0000313" key="8">
    <source>
        <dbReference type="EMBL" id="MCY1142662.1"/>
    </source>
</evidence>
<dbReference type="CDD" id="cd15831">
    <property type="entry name" value="BTAD"/>
    <property type="match status" value="1"/>
</dbReference>
<evidence type="ECO:0000259" key="7">
    <source>
        <dbReference type="PROSITE" id="PS51755"/>
    </source>
</evidence>
<dbReference type="InterPro" id="IPR016032">
    <property type="entry name" value="Sig_transdc_resp-reg_C-effctor"/>
</dbReference>
<dbReference type="InterPro" id="IPR036388">
    <property type="entry name" value="WH-like_DNA-bd_sf"/>
</dbReference>
<evidence type="ECO:0000256" key="5">
    <source>
        <dbReference type="PROSITE-ProRule" id="PRU01091"/>
    </source>
</evidence>
<dbReference type="SUPFAM" id="SSF48452">
    <property type="entry name" value="TPR-like"/>
    <property type="match status" value="3"/>
</dbReference>
<evidence type="ECO:0000256" key="3">
    <source>
        <dbReference type="ARBA" id="ARBA00023125"/>
    </source>
</evidence>
<feature type="DNA-binding region" description="OmpR/PhoB-type" evidence="5">
    <location>
        <begin position="1"/>
        <end position="97"/>
    </location>
</feature>
<dbReference type="Pfam" id="PF03704">
    <property type="entry name" value="BTAD"/>
    <property type="match status" value="1"/>
</dbReference>
<dbReference type="InterPro" id="IPR005158">
    <property type="entry name" value="BTAD"/>
</dbReference>
<dbReference type="SMART" id="SM01043">
    <property type="entry name" value="BTAD"/>
    <property type="match status" value="1"/>
</dbReference>
<evidence type="ECO:0000256" key="6">
    <source>
        <dbReference type="SAM" id="MobiDB-lite"/>
    </source>
</evidence>
<dbReference type="Gene3D" id="1.10.10.10">
    <property type="entry name" value="Winged helix-like DNA-binding domain superfamily/Winged helix DNA-binding domain"/>
    <property type="match status" value="1"/>
</dbReference>
<dbReference type="InterPro" id="IPR001867">
    <property type="entry name" value="OmpR/PhoB-type_DNA-bd"/>
</dbReference>
<dbReference type="Gene3D" id="1.25.40.10">
    <property type="entry name" value="Tetratricopeptide repeat domain"/>
    <property type="match status" value="3"/>
</dbReference>
<dbReference type="SUPFAM" id="SSF46894">
    <property type="entry name" value="C-terminal effector domain of the bipartite response regulators"/>
    <property type="match status" value="1"/>
</dbReference>
<keyword evidence="9" id="KW-1185">Reference proteome</keyword>
<reference evidence="8" key="1">
    <citation type="submission" date="2022-11" db="EMBL/GenBank/DDBJ databases">
        <authorList>
            <person name="Somphong A."/>
            <person name="Phongsopitanun W."/>
        </authorList>
    </citation>
    <scope>NUCLEOTIDE SEQUENCE</scope>
    <source>
        <strain evidence="8">Pm04-4</strain>
    </source>
</reference>
<dbReference type="Gene3D" id="1.10.8.430">
    <property type="entry name" value="Helical domain of apoptotic protease-activating factors"/>
    <property type="match status" value="1"/>
</dbReference>
<dbReference type="Gene3D" id="3.40.50.300">
    <property type="entry name" value="P-loop containing nucleotide triphosphate hydrolases"/>
    <property type="match status" value="1"/>
</dbReference>
<dbReference type="InterPro" id="IPR019734">
    <property type="entry name" value="TPR_rpt"/>
</dbReference>
<comment type="caution">
    <text evidence="8">The sequence shown here is derived from an EMBL/GenBank/DDBJ whole genome shotgun (WGS) entry which is preliminary data.</text>
</comment>
<feature type="domain" description="OmpR/PhoB-type" evidence="7">
    <location>
        <begin position="1"/>
        <end position="97"/>
    </location>
</feature>
<comment type="similarity">
    <text evidence="1">Belongs to the AfsR/DnrI/RedD regulatory family.</text>
</comment>
<dbReference type="PANTHER" id="PTHR35807:SF1">
    <property type="entry name" value="TRANSCRIPTIONAL REGULATOR REDD"/>
    <property type="match status" value="1"/>
</dbReference>
<gene>
    <name evidence="8" type="ORF">OWR29_32095</name>
</gene>
<dbReference type="Pfam" id="PF00486">
    <property type="entry name" value="Trans_reg_C"/>
    <property type="match status" value="1"/>
</dbReference>
<evidence type="ECO:0000313" key="9">
    <source>
        <dbReference type="Proteomes" id="UP001151002"/>
    </source>
</evidence>
<dbReference type="InterPro" id="IPR051677">
    <property type="entry name" value="AfsR-DnrI-RedD_regulator"/>
</dbReference>
<dbReference type="PANTHER" id="PTHR35807">
    <property type="entry name" value="TRANSCRIPTIONAL REGULATOR REDD-RELATED"/>
    <property type="match status" value="1"/>
</dbReference>
<keyword evidence="3 5" id="KW-0238">DNA-binding</keyword>
<protein>
    <submittedName>
        <fullName evidence="8">BTAD domain-containing putative transcriptional regulator</fullName>
    </submittedName>
</protein>
<dbReference type="Pfam" id="PF13374">
    <property type="entry name" value="TPR_10"/>
    <property type="match status" value="1"/>
</dbReference>
<proteinExistence type="inferred from homology"/>
<evidence type="ECO:0000256" key="1">
    <source>
        <dbReference type="ARBA" id="ARBA00005820"/>
    </source>
</evidence>
<dbReference type="EMBL" id="JAPNTZ010000012">
    <property type="protein sequence ID" value="MCY1142662.1"/>
    <property type="molecule type" value="Genomic_DNA"/>
</dbReference>
<accession>A0ABT4B9F0</accession>
<dbReference type="PROSITE" id="PS51755">
    <property type="entry name" value="OMPR_PHOB"/>
    <property type="match status" value="1"/>
</dbReference>
<organism evidence="8 9">
    <name type="scientific">Paractinoplanes pyxinae</name>
    <dbReference type="NCBI Taxonomy" id="2997416"/>
    <lineage>
        <taxon>Bacteria</taxon>
        <taxon>Bacillati</taxon>
        <taxon>Actinomycetota</taxon>
        <taxon>Actinomycetes</taxon>
        <taxon>Micromonosporales</taxon>
        <taxon>Micromonosporaceae</taxon>
        <taxon>Paractinoplanes</taxon>
    </lineage>
</organism>
<dbReference type="RefSeq" id="WP_267567120.1">
    <property type="nucleotide sequence ID" value="NZ_JAPNTZ010000012.1"/>
</dbReference>